<feature type="compositionally biased region" description="Low complexity" evidence="2">
    <location>
        <begin position="117"/>
        <end position="148"/>
    </location>
</feature>
<comment type="caution">
    <text evidence="4">The sequence shown here is derived from an EMBL/GenBank/DDBJ whole genome shotgun (WGS) entry which is preliminary data.</text>
</comment>
<feature type="region of interest" description="Disordered" evidence="2">
    <location>
        <begin position="110"/>
        <end position="207"/>
    </location>
</feature>
<evidence type="ECO:0000313" key="4">
    <source>
        <dbReference type="EMBL" id="KAG0019122.1"/>
    </source>
</evidence>
<reference evidence="4" key="1">
    <citation type="journal article" date="2020" name="Fungal Divers.">
        <title>Resolving the Mortierellaceae phylogeny through synthesis of multi-gene phylogenetics and phylogenomics.</title>
        <authorList>
            <person name="Vandepol N."/>
            <person name="Liber J."/>
            <person name="Desiro A."/>
            <person name="Na H."/>
            <person name="Kennedy M."/>
            <person name="Barry K."/>
            <person name="Grigoriev I.V."/>
            <person name="Miller A.N."/>
            <person name="O'Donnell K."/>
            <person name="Stajich J.E."/>
            <person name="Bonito G."/>
        </authorList>
    </citation>
    <scope>NUCLEOTIDE SEQUENCE</scope>
    <source>
        <strain evidence="4">NRRL 2769</strain>
    </source>
</reference>
<dbReference type="Pfam" id="PF15249">
    <property type="entry name" value="GLTSCR1"/>
    <property type="match status" value="1"/>
</dbReference>
<evidence type="ECO:0000256" key="2">
    <source>
        <dbReference type="SAM" id="MobiDB-lite"/>
    </source>
</evidence>
<feature type="domain" description="GLTSCR protein conserved" evidence="3">
    <location>
        <begin position="409"/>
        <end position="515"/>
    </location>
</feature>
<accession>A0A9P6N0B2</accession>
<keyword evidence="1" id="KW-0175">Coiled coil</keyword>
<dbReference type="EMBL" id="JAAAID010000309">
    <property type="protein sequence ID" value="KAG0019122.1"/>
    <property type="molecule type" value="Genomic_DNA"/>
</dbReference>
<feature type="compositionally biased region" description="Basic and acidic residues" evidence="2">
    <location>
        <begin position="620"/>
        <end position="655"/>
    </location>
</feature>
<organism evidence="4 5">
    <name type="scientific">Entomortierella chlamydospora</name>
    <dbReference type="NCBI Taxonomy" id="101097"/>
    <lineage>
        <taxon>Eukaryota</taxon>
        <taxon>Fungi</taxon>
        <taxon>Fungi incertae sedis</taxon>
        <taxon>Mucoromycota</taxon>
        <taxon>Mortierellomycotina</taxon>
        <taxon>Mortierellomycetes</taxon>
        <taxon>Mortierellales</taxon>
        <taxon>Mortierellaceae</taxon>
        <taxon>Entomortierella</taxon>
    </lineage>
</organism>
<feature type="compositionally biased region" description="Low complexity" evidence="2">
    <location>
        <begin position="656"/>
        <end position="677"/>
    </location>
</feature>
<sequence>MATPSTSTGGSAASQTDAESVTHIQMAGLTVLMIKTKDQVIYKLPDNMSVQSLSKEQRERLLAEINLLHHQQTTAQAIAATQAQTQQVQMAQAQAQAQAQQAHGVRPIAPLSINTNGSASASAASTPPASTSLRSSPSAPSTPTGGSASDHKTTRRYNKTGKYSKKKTQSQQESDARGIRSNIAGGTSNGQPYARPPDKSKPQSLVFNNTNPQAYQALAAASQQQQPSTSALTAIPSSILQQQIQQQQASGLSTADQKRQFKLLQEIHQLQQQLEVQQSSINTFREHEKTVQRVLAQNKPVDARTQQLARQNVVDAEKALETLKGQLRDKEASFREQFPIASQQLLLLQQQQLQAASKNGSAPASLSLSAKSPLASNAPKTVEEQLQQQIAEHHDSVRNGMAEAIQTNHKELKRPDYRTPFSSLHDAIGRLLPFHIYQYPPQDIDAQAKAFANRPEVELNARALLIHKRKYDLYNRYHSLIKTSATKPTTTNPSSALDIMALRFGLEDEQEEHKKVSEELELVKIQAKVIQEELERRQIQVLQQRKAEAALIEQQQKLMLERQRQEELEKKQLEQQQEQMVAQIRQMQELQQMQRLEEMQEMQLHLQQQQESQLTEEQEEARRKEEVRKELERQHQLELEKQMRIKQEQMSKEAESAQNAAAAAAAAVAALRAVATATPPVSGTETLGAPGSSGSGTVIPSSTSTPVAAVITSTTASTVTPTPNSPSTS</sequence>
<feature type="region of interest" description="Disordered" evidence="2">
    <location>
        <begin position="601"/>
        <end position="707"/>
    </location>
</feature>
<evidence type="ECO:0000259" key="3">
    <source>
        <dbReference type="Pfam" id="PF15249"/>
    </source>
</evidence>
<keyword evidence="5" id="KW-1185">Reference proteome</keyword>
<feature type="compositionally biased region" description="Basic residues" evidence="2">
    <location>
        <begin position="153"/>
        <end position="168"/>
    </location>
</feature>
<feature type="coiled-coil region" evidence="1">
    <location>
        <begin position="306"/>
        <end position="333"/>
    </location>
</feature>
<protein>
    <recommendedName>
        <fullName evidence="3">GLTSCR protein conserved domain-containing protein</fullName>
    </recommendedName>
</protein>
<evidence type="ECO:0000313" key="5">
    <source>
        <dbReference type="Proteomes" id="UP000703661"/>
    </source>
</evidence>
<evidence type="ECO:0000256" key="1">
    <source>
        <dbReference type="SAM" id="Coils"/>
    </source>
</evidence>
<proteinExistence type="predicted"/>
<dbReference type="OrthoDB" id="2556847at2759"/>
<dbReference type="InterPro" id="IPR015671">
    <property type="entry name" value="GSCR1_dom"/>
</dbReference>
<dbReference type="AlphaFoldDB" id="A0A9P6N0B2"/>
<feature type="compositionally biased region" description="Low complexity" evidence="2">
    <location>
        <begin position="601"/>
        <end position="613"/>
    </location>
</feature>
<name>A0A9P6N0B2_9FUNG</name>
<gene>
    <name evidence="4" type="ORF">BGZ80_006267</name>
</gene>
<dbReference type="Proteomes" id="UP000703661">
    <property type="component" value="Unassembled WGS sequence"/>
</dbReference>